<dbReference type="Pfam" id="PF03602">
    <property type="entry name" value="Cons_hypoth95"/>
    <property type="match status" value="1"/>
</dbReference>
<dbReference type="GO" id="GO:0008168">
    <property type="term" value="F:methyltransferase activity"/>
    <property type="evidence" value="ECO:0007669"/>
    <property type="project" value="UniProtKB-KW"/>
</dbReference>
<dbReference type="PATRIC" id="fig|762967.3.peg.1706"/>
<dbReference type="SUPFAM" id="SSF53335">
    <property type="entry name" value="S-adenosyl-L-methionine-dependent methyltransferases"/>
    <property type="match status" value="1"/>
</dbReference>
<feature type="non-terminal residue" evidence="3">
    <location>
        <position position="1"/>
    </location>
</feature>
<sequence length="162" mass="16976">DLFAGSGALGLEAASRGAASVDAVETDRACAAAIRETVAKVRAEDRVRVTVGDAFGFLERAAAGSFDLVFIDPPFARDLQEKAIGAIRGALAPEGLVYVESPEAPVPEETLGKLGFVRVREGRAGQVAFELLAREGSHMSMLAKLPKVKGKAKALKNKEAQA</sequence>
<dbReference type="GO" id="GO:0031167">
    <property type="term" value="P:rRNA methylation"/>
    <property type="evidence" value="ECO:0007669"/>
    <property type="project" value="InterPro"/>
</dbReference>
<dbReference type="PIRSF" id="PIRSF004553">
    <property type="entry name" value="CHP00095"/>
    <property type="match status" value="1"/>
</dbReference>
<dbReference type="GO" id="GO:0003676">
    <property type="term" value="F:nucleic acid binding"/>
    <property type="evidence" value="ECO:0007669"/>
    <property type="project" value="InterPro"/>
</dbReference>
<dbReference type="InterPro" id="IPR004398">
    <property type="entry name" value="RNA_MeTrfase_RsmD"/>
</dbReference>
<reference evidence="3 4" key="1">
    <citation type="submission" date="2011-11" db="EMBL/GenBank/DDBJ databases">
        <authorList>
            <person name="Weinstock G."/>
            <person name="Sodergren E."/>
            <person name="Clifton S."/>
            <person name="Fulton L."/>
            <person name="Fulton B."/>
            <person name="Courtney L."/>
            <person name="Fronick C."/>
            <person name="Harrison M."/>
            <person name="Strong C."/>
            <person name="Farmer C."/>
            <person name="Delahaunty K."/>
            <person name="Markovic C."/>
            <person name="Hall O."/>
            <person name="Minx P."/>
            <person name="Tomlinson C."/>
            <person name="Mitreva M."/>
            <person name="Hou S."/>
            <person name="Chen J."/>
            <person name="Wollam A."/>
            <person name="Pepin K.H."/>
            <person name="Johnson M."/>
            <person name="Bhonagiri V."/>
            <person name="Zhang X."/>
            <person name="Suruliraj S."/>
            <person name="Warren W."/>
            <person name="Chinwalla A."/>
            <person name="Mardis E.R."/>
            <person name="Wilson R.K."/>
        </authorList>
    </citation>
    <scope>NUCLEOTIDE SEQUENCE [LARGE SCALE GENOMIC DNA]</scope>
    <source>
        <strain evidence="3 4">YIT 11816</strain>
    </source>
</reference>
<dbReference type="PANTHER" id="PTHR43542">
    <property type="entry name" value="METHYLTRANSFERASE"/>
    <property type="match status" value="1"/>
</dbReference>
<organism evidence="3 4">
    <name type="scientific">Sutterella parvirubra YIT 11816</name>
    <dbReference type="NCBI Taxonomy" id="762967"/>
    <lineage>
        <taxon>Bacteria</taxon>
        <taxon>Pseudomonadati</taxon>
        <taxon>Pseudomonadota</taxon>
        <taxon>Betaproteobacteria</taxon>
        <taxon>Burkholderiales</taxon>
        <taxon>Sutterellaceae</taxon>
        <taxon>Sutterella</taxon>
    </lineage>
</organism>
<evidence type="ECO:0000256" key="1">
    <source>
        <dbReference type="ARBA" id="ARBA00022603"/>
    </source>
</evidence>
<comment type="caution">
    <text evidence="3">The sequence shown here is derived from an EMBL/GenBank/DDBJ whole genome shotgun (WGS) entry which is preliminary data.</text>
</comment>
<keyword evidence="1 3" id="KW-0489">Methyltransferase</keyword>
<dbReference type="PROSITE" id="PS00092">
    <property type="entry name" value="N6_MTASE"/>
    <property type="match status" value="1"/>
</dbReference>
<keyword evidence="2 3" id="KW-0808">Transferase</keyword>
<evidence type="ECO:0000313" key="4">
    <source>
        <dbReference type="Proteomes" id="UP000004956"/>
    </source>
</evidence>
<accession>H3KHC9</accession>
<dbReference type="AlphaFoldDB" id="H3KHC9"/>
<evidence type="ECO:0000256" key="2">
    <source>
        <dbReference type="ARBA" id="ARBA00022679"/>
    </source>
</evidence>
<dbReference type="EMBL" id="AFBQ01000328">
    <property type="protein sequence ID" value="EHY30481.1"/>
    <property type="molecule type" value="Genomic_DNA"/>
</dbReference>
<protein>
    <submittedName>
        <fullName evidence="3">RNA methyltransferase, RsmD family</fullName>
    </submittedName>
</protein>
<name>H3KHC9_9BURK</name>
<dbReference type="InterPro" id="IPR002052">
    <property type="entry name" value="DNA_methylase_N6_adenine_CS"/>
</dbReference>
<dbReference type="Gene3D" id="3.40.50.150">
    <property type="entry name" value="Vaccinia Virus protein VP39"/>
    <property type="match status" value="1"/>
</dbReference>
<dbReference type="STRING" id="762967.HMPREF9440_02173"/>
<evidence type="ECO:0000313" key="3">
    <source>
        <dbReference type="EMBL" id="EHY30481.1"/>
    </source>
</evidence>
<dbReference type="Proteomes" id="UP000004956">
    <property type="component" value="Unassembled WGS sequence"/>
</dbReference>
<dbReference type="InterPro" id="IPR029063">
    <property type="entry name" value="SAM-dependent_MTases_sf"/>
</dbReference>
<dbReference type="CDD" id="cd02440">
    <property type="entry name" value="AdoMet_MTases"/>
    <property type="match status" value="1"/>
</dbReference>
<gene>
    <name evidence="3" type="ORF">HMPREF9440_02173</name>
</gene>
<proteinExistence type="predicted"/>
<dbReference type="PANTHER" id="PTHR43542:SF1">
    <property type="entry name" value="METHYLTRANSFERASE"/>
    <property type="match status" value="1"/>
</dbReference>
<dbReference type="HOGENOM" id="CLU_075826_1_1_4"/>
<keyword evidence="4" id="KW-1185">Reference proteome</keyword>